<dbReference type="Proteomes" id="UP000179047">
    <property type="component" value="Unassembled WGS sequence"/>
</dbReference>
<keyword evidence="6" id="KW-0413">Isomerase</keyword>
<keyword evidence="4" id="KW-0479">Metal-binding</keyword>
<dbReference type="EMBL" id="MGKP01000012">
    <property type="protein sequence ID" value="OGN28823.1"/>
    <property type="molecule type" value="Genomic_DNA"/>
</dbReference>
<evidence type="ECO:0000256" key="4">
    <source>
        <dbReference type="ARBA" id="ARBA00022723"/>
    </source>
</evidence>
<dbReference type="Gene3D" id="3.30.310.50">
    <property type="entry name" value="Alpha-D-phosphohexomutase, C-terminal domain"/>
    <property type="match status" value="1"/>
</dbReference>
<evidence type="ECO:0000256" key="6">
    <source>
        <dbReference type="ARBA" id="ARBA00023235"/>
    </source>
</evidence>
<proteinExistence type="inferred from homology"/>
<evidence type="ECO:0000259" key="7">
    <source>
        <dbReference type="Pfam" id="PF00408"/>
    </source>
</evidence>
<dbReference type="GO" id="GO:0005975">
    <property type="term" value="P:carbohydrate metabolic process"/>
    <property type="evidence" value="ECO:0007669"/>
    <property type="project" value="InterPro"/>
</dbReference>
<sequence length="414" mass="45958">MKFNPGILRPYDIRGEYGVDFDDEFARRLGAAVVAYKNAKQVIVARDMRPSSPVITQAVIDGITSAGADVIDIGEASTPFFYYTVINGPAPIGITITASHMGEEFNGFKICRNDAMTLGSMSGLSDIVPLIQQEPIPSSTRGTITKEDYRGKHTDFVIQQSGIKPGDISLRVAVEAAPMIDRELDTILRALKITRVDANYDIKFAFDADGDRLMVYDSVGKQIRADLFAGILALSLARGGAVIADLRASNGVTDYLKERGITLIPSKIGHTNIKQVMKEHEVIFAGETSGHMMFQSIKYSESTQLAVLMLLKIMTDEHKTIDELVAPMDTWSYSMEMNTPIEGWPDSVQPILEKVKQKYPDAKINEIDGLRVDYPDWWLLLRASGTEPVMRLIVEGKTKERMDEKIKEVQGFLK</sequence>
<dbReference type="STRING" id="1802701.A3A33_03535"/>
<name>A0A1F8GTW1_9BACT</name>
<accession>A0A1F8GTW1</accession>
<comment type="cofactor">
    <cofactor evidence="1">
        <name>Mg(2+)</name>
        <dbReference type="ChEBI" id="CHEBI:18420"/>
    </cofactor>
</comment>
<evidence type="ECO:0000259" key="8">
    <source>
        <dbReference type="Pfam" id="PF02878"/>
    </source>
</evidence>
<keyword evidence="5" id="KW-0460">Magnesium</keyword>
<dbReference type="GO" id="GO:0046872">
    <property type="term" value="F:metal ion binding"/>
    <property type="evidence" value="ECO:0007669"/>
    <property type="project" value="UniProtKB-KW"/>
</dbReference>
<dbReference type="Gene3D" id="3.40.120.10">
    <property type="entry name" value="Alpha-D-Glucose-1,6-Bisphosphate, subunit A, domain 3"/>
    <property type="match status" value="3"/>
</dbReference>
<feature type="domain" description="Alpha-D-phosphohexomutase alpha/beta/alpha" evidence="8">
    <location>
        <begin position="10"/>
        <end position="119"/>
    </location>
</feature>
<organism evidence="10 11">
    <name type="scientific">Candidatus Yanofskybacteria bacterium RIFCSPLOWO2_01_FULL_49_25</name>
    <dbReference type="NCBI Taxonomy" id="1802701"/>
    <lineage>
        <taxon>Bacteria</taxon>
        <taxon>Candidatus Yanofskyibacteriota</taxon>
    </lineage>
</organism>
<protein>
    <recommendedName>
        <fullName evidence="12">Phosphomannomutase/phosphoglucomutase</fullName>
    </recommendedName>
</protein>
<feature type="domain" description="Alpha-D-phosphohexomutase alpha/beta/alpha" evidence="9">
    <location>
        <begin position="230"/>
        <end position="327"/>
    </location>
</feature>
<evidence type="ECO:0000256" key="3">
    <source>
        <dbReference type="ARBA" id="ARBA00022553"/>
    </source>
</evidence>
<reference evidence="10 11" key="1">
    <citation type="journal article" date="2016" name="Nat. Commun.">
        <title>Thousands of microbial genomes shed light on interconnected biogeochemical processes in an aquifer system.</title>
        <authorList>
            <person name="Anantharaman K."/>
            <person name="Brown C.T."/>
            <person name="Hug L.A."/>
            <person name="Sharon I."/>
            <person name="Castelle C.J."/>
            <person name="Probst A.J."/>
            <person name="Thomas B.C."/>
            <person name="Singh A."/>
            <person name="Wilkins M.J."/>
            <person name="Karaoz U."/>
            <person name="Brodie E.L."/>
            <person name="Williams K.H."/>
            <person name="Hubbard S.S."/>
            <person name="Banfield J.F."/>
        </authorList>
    </citation>
    <scope>NUCLEOTIDE SEQUENCE [LARGE SCALE GENOMIC DNA]</scope>
</reference>
<dbReference type="Pfam" id="PF02878">
    <property type="entry name" value="PGM_PMM_I"/>
    <property type="match status" value="1"/>
</dbReference>
<evidence type="ECO:0000256" key="2">
    <source>
        <dbReference type="ARBA" id="ARBA00010231"/>
    </source>
</evidence>
<comment type="caution">
    <text evidence="10">The sequence shown here is derived from an EMBL/GenBank/DDBJ whole genome shotgun (WGS) entry which is preliminary data.</text>
</comment>
<evidence type="ECO:0000313" key="11">
    <source>
        <dbReference type="Proteomes" id="UP000179047"/>
    </source>
</evidence>
<dbReference type="InterPro" id="IPR005846">
    <property type="entry name" value="A-D-PHexomutase_a/b/a-III"/>
</dbReference>
<dbReference type="PANTHER" id="PTHR43771">
    <property type="entry name" value="PHOSPHOMANNOMUTASE"/>
    <property type="match status" value="1"/>
</dbReference>
<dbReference type="Pfam" id="PF02880">
    <property type="entry name" value="PGM_PMM_III"/>
    <property type="match status" value="1"/>
</dbReference>
<dbReference type="SUPFAM" id="SSF55957">
    <property type="entry name" value="Phosphoglucomutase, C-terminal domain"/>
    <property type="match status" value="1"/>
</dbReference>
<comment type="similarity">
    <text evidence="2">Belongs to the phosphohexose mutase family.</text>
</comment>
<evidence type="ECO:0000313" key="10">
    <source>
        <dbReference type="EMBL" id="OGN28823.1"/>
    </source>
</evidence>
<dbReference type="InterPro" id="IPR036900">
    <property type="entry name" value="A-D-PHexomutase_C_sf"/>
</dbReference>
<evidence type="ECO:0000259" key="9">
    <source>
        <dbReference type="Pfam" id="PF02880"/>
    </source>
</evidence>
<gene>
    <name evidence="10" type="ORF">A3A33_03535</name>
</gene>
<feature type="domain" description="Alpha-D-phosphohexomutase C-terminal" evidence="7">
    <location>
        <begin position="358"/>
        <end position="404"/>
    </location>
</feature>
<dbReference type="PANTHER" id="PTHR43771:SF1">
    <property type="entry name" value="PHOSPHOMANNOMUTASE"/>
    <property type="match status" value="1"/>
</dbReference>
<dbReference type="AlphaFoldDB" id="A0A1F8GTW1"/>
<dbReference type="InterPro" id="IPR005844">
    <property type="entry name" value="A-D-PHexomutase_a/b/a-I"/>
</dbReference>
<keyword evidence="3" id="KW-0597">Phosphoprotein</keyword>
<evidence type="ECO:0008006" key="12">
    <source>
        <dbReference type="Google" id="ProtNLM"/>
    </source>
</evidence>
<dbReference type="GO" id="GO:0016868">
    <property type="term" value="F:intramolecular phosphotransferase activity"/>
    <property type="evidence" value="ECO:0007669"/>
    <property type="project" value="InterPro"/>
</dbReference>
<evidence type="ECO:0000256" key="5">
    <source>
        <dbReference type="ARBA" id="ARBA00022842"/>
    </source>
</evidence>
<dbReference type="InterPro" id="IPR005843">
    <property type="entry name" value="A-D-PHexomutase_C"/>
</dbReference>
<dbReference type="SUPFAM" id="SSF53738">
    <property type="entry name" value="Phosphoglucomutase, first 3 domains"/>
    <property type="match status" value="2"/>
</dbReference>
<dbReference type="Pfam" id="PF00408">
    <property type="entry name" value="PGM_PMM_IV"/>
    <property type="match status" value="1"/>
</dbReference>
<dbReference type="InterPro" id="IPR016055">
    <property type="entry name" value="A-D-PHexomutase_a/b/a-I/II/III"/>
</dbReference>
<evidence type="ECO:0000256" key="1">
    <source>
        <dbReference type="ARBA" id="ARBA00001946"/>
    </source>
</evidence>